<gene>
    <name evidence="2" type="ORF">Premu_1123</name>
</gene>
<proteinExistence type="predicted"/>
<sequence>MENDHLKDRIKAIMDSKHMNNKVFATETGINEGTLSLLLRGKTQPTLKHYEAIHTRFPDITMEWLFDGKGSMYPSGEEQSAAVHESLSEVSQATSFPSSSTPSLFDTNRSQSIDKAGYNEKIAVKIVDKPQRRITEIRVFFDDQTWESFVPKK</sequence>
<evidence type="ECO:0000313" key="2">
    <source>
        <dbReference type="EMBL" id="EGN56563.1"/>
    </source>
</evidence>
<dbReference type="Gene3D" id="1.10.260.40">
    <property type="entry name" value="lambda repressor-like DNA-binding domains"/>
    <property type="match status" value="1"/>
</dbReference>
<organism evidence="2 3">
    <name type="scientific">Hallella multisaccharivorax DSM 17128</name>
    <dbReference type="NCBI Taxonomy" id="688246"/>
    <lineage>
        <taxon>Bacteria</taxon>
        <taxon>Pseudomonadati</taxon>
        <taxon>Bacteroidota</taxon>
        <taxon>Bacteroidia</taxon>
        <taxon>Bacteroidales</taxon>
        <taxon>Prevotellaceae</taxon>
        <taxon>Hallella</taxon>
    </lineage>
</organism>
<dbReference type="SUPFAM" id="SSF47413">
    <property type="entry name" value="lambda repressor-like DNA-binding domains"/>
    <property type="match status" value="1"/>
</dbReference>
<dbReference type="STRING" id="688246.Premu_1123"/>
<reference evidence="3" key="1">
    <citation type="journal article" date="2011" name="Stand. Genomic Sci.">
        <title>Non-contiguous finished genome sequence of the opportunistic oral pathogen Prevotella multisaccharivorax type strain (PPPA20).</title>
        <authorList>
            <person name="Pati A."/>
            <person name="Gronow S."/>
            <person name="Lu M."/>
            <person name="Lapidus A."/>
            <person name="Nolan M."/>
            <person name="Lucas S."/>
            <person name="Hammon N."/>
            <person name="Deshpande S."/>
            <person name="Cheng J.F."/>
            <person name="Tapia R."/>
            <person name="Han C."/>
            <person name="Goodwin L."/>
            <person name="Pitluck S."/>
            <person name="Liolios K."/>
            <person name="Pagani I."/>
            <person name="Mavromatis K."/>
            <person name="Mikhailova N."/>
            <person name="Huntemann M."/>
            <person name="Chen A."/>
            <person name="Palaniappan K."/>
            <person name="Land M."/>
            <person name="Hauser L."/>
            <person name="Detter J.C."/>
            <person name="Brambilla E.M."/>
            <person name="Rohde M."/>
            <person name="Goker M."/>
            <person name="Woyke T."/>
            <person name="Bristow J."/>
            <person name="Eisen J.A."/>
            <person name="Markowitz V."/>
            <person name="Hugenholtz P."/>
            <person name="Kyrpides N.C."/>
            <person name="Klenk H.P."/>
            <person name="Ivanova N."/>
        </authorList>
    </citation>
    <scope>NUCLEOTIDE SEQUENCE [LARGE SCALE GENOMIC DNA]</scope>
    <source>
        <strain evidence="3">DSM 17128</strain>
    </source>
</reference>
<dbReference type="Proteomes" id="UP000002772">
    <property type="component" value="Unassembled WGS sequence"/>
</dbReference>
<dbReference type="GO" id="GO:0003677">
    <property type="term" value="F:DNA binding"/>
    <property type="evidence" value="ECO:0007669"/>
    <property type="project" value="InterPro"/>
</dbReference>
<dbReference type="InterPro" id="IPR001387">
    <property type="entry name" value="Cro/C1-type_HTH"/>
</dbReference>
<dbReference type="OrthoDB" id="1034290at2"/>
<feature type="compositionally biased region" description="Low complexity" evidence="1">
    <location>
        <begin position="94"/>
        <end position="105"/>
    </location>
</feature>
<dbReference type="AlphaFoldDB" id="F8N8J6"/>
<dbReference type="eggNOG" id="COG1396">
    <property type="taxonomic scope" value="Bacteria"/>
</dbReference>
<dbReference type="InterPro" id="IPR010982">
    <property type="entry name" value="Lambda_DNA-bd_dom_sf"/>
</dbReference>
<dbReference type="RefSeq" id="WP_007573740.1">
    <property type="nucleotide sequence ID" value="NZ_BPTS01000001.1"/>
</dbReference>
<dbReference type="CDD" id="cd00093">
    <property type="entry name" value="HTH_XRE"/>
    <property type="match status" value="1"/>
</dbReference>
<evidence type="ECO:0000256" key="1">
    <source>
        <dbReference type="SAM" id="MobiDB-lite"/>
    </source>
</evidence>
<evidence type="ECO:0000313" key="3">
    <source>
        <dbReference type="Proteomes" id="UP000002772"/>
    </source>
</evidence>
<protein>
    <submittedName>
        <fullName evidence="2">Helix-turn-helix domain protein</fullName>
    </submittedName>
</protein>
<dbReference type="EMBL" id="GL945017">
    <property type="protein sequence ID" value="EGN56563.1"/>
    <property type="molecule type" value="Genomic_DNA"/>
</dbReference>
<feature type="region of interest" description="Disordered" evidence="1">
    <location>
        <begin position="74"/>
        <end position="108"/>
    </location>
</feature>
<keyword evidence="3" id="KW-1185">Reference proteome</keyword>
<accession>F8N8J6</accession>
<name>F8N8J6_9BACT</name>
<dbReference type="HOGENOM" id="CLU_105312_0_0_10"/>